<reference evidence="1 2" key="1">
    <citation type="submission" date="2016-03" db="EMBL/GenBank/DDBJ databases">
        <authorList>
            <person name="Ploux O."/>
        </authorList>
    </citation>
    <scope>NUCLEOTIDE SEQUENCE [LARGE SCALE GENOMIC DNA]</scope>
    <source>
        <strain evidence="1 2">R-45363</strain>
    </source>
</reference>
<name>A0A177MA22_METMH</name>
<organism evidence="1 2">
    <name type="scientific">Methylomonas methanica</name>
    <dbReference type="NCBI Taxonomy" id="421"/>
    <lineage>
        <taxon>Bacteria</taxon>
        <taxon>Pseudomonadati</taxon>
        <taxon>Pseudomonadota</taxon>
        <taxon>Gammaproteobacteria</taxon>
        <taxon>Methylococcales</taxon>
        <taxon>Methylococcaceae</taxon>
        <taxon>Methylomonas</taxon>
    </lineage>
</organism>
<dbReference type="EMBL" id="LUUG01000088">
    <property type="protein sequence ID" value="OAI01649.1"/>
    <property type="molecule type" value="Genomic_DNA"/>
</dbReference>
<evidence type="ECO:0000313" key="1">
    <source>
        <dbReference type="EMBL" id="OAI01649.1"/>
    </source>
</evidence>
<dbReference type="OrthoDB" id="7585928at2"/>
<comment type="caution">
    <text evidence="1">The sequence shown here is derived from an EMBL/GenBank/DDBJ whole genome shotgun (WGS) entry which is preliminary data.</text>
</comment>
<sequence length="83" mass="9327">MSLEFKKNQVHFKDMVGVEDAEELLEWLQKTPAAKVDFSACTHLHPANLQVLMAASPSIMVWPADAAFSAWLQSALDQHEDPY</sequence>
<dbReference type="AlphaFoldDB" id="A0A177MA22"/>
<dbReference type="Proteomes" id="UP000078090">
    <property type="component" value="Unassembled WGS sequence"/>
</dbReference>
<protein>
    <submittedName>
        <fullName evidence="1">Uncharacterized protein</fullName>
    </submittedName>
</protein>
<proteinExistence type="predicted"/>
<gene>
    <name evidence="1" type="ORF">A1332_17390</name>
</gene>
<dbReference type="RefSeq" id="WP_064009464.1">
    <property type="nucleotide sequence ID" value="NZ_LUUG01000088.1"/>
</dbReference>
<accession>A0A177MA22</accession>
<evidence type="ECO:0000313" key="2">
    <source>
        <dbReference type="Proteomes" id="UP000078090"/>
    </source>
</evidence>